<protein>
    <submittedName>
        <fullName evidence="2">Uncharacterized protein</fullName>
    </submittedName>
</protein>
<dbReference type="AlphaFoldDB" id="A0A9D4VIG0"/>
<organism evidence="2 3">
    <name type="scientific">Pisum sativum</name>
    <name type="common">Garden pea</name>
    <name type="synonym">Lathyrus oleraceus</name>
    <dbReference type="NCBI Taxonomy" id="3888"/>
    <lineage>
        <taxon>Eukaryota</taxon>
        <taxon>Viridiplantae</taxon>
        <taxon>Streptophyta</taxon>
        <taxon>Embryophyta</taxon>
        <taxon>Tracheophyta</taxon>
        <taxon>Spermatophyta</taxon>
        <taxon>Magnoliopsida</taxon>
        <taxon>eudicotyledons</taxon>
        <taxon>Gunneridae</taxon>
        <taxon>Pentapetalae</taxon>
        <taxon>rosids</taxon>
        <taxon>fabids</taxon>
        <taxon>Fabales</taxon>
        <taxon>Fabaceae</taxon>
        <taxon>Papilionoideae</taxon>
        <taxon>50 kb inversion clade</taxon>
        <taxon>NPAAA clade</taxon>
        <taxon>Hologalegina</taxon>
        <taxon>IRL clade</taxon>
        <taxon>Fabeae</taxon>
        <taxon>Lathyrus</taxon>
    </lineage>
</organism>
<feature type="region of interest" description="Disordered" evidence="1">
    <location>
        <begin position="139"/>
        <end position="196"/>
    </location>
</feature>
<dbReference type="Gramene" id="Psat07G0061400-T1">
    <property type="protein sequence ID" value="KAI5383275.1"/>
    <property type="gene ID" value="KIW84_070614"/>
</dbReference>
<name>A0A9D4VIG0_PEA</name>
<evidence type="ECO:0000256" key="1">
    <source>
        <dbReference type="SAM" id="MobiDB-lite"/>
    </source>
</evidence>
<gene>
    <name evidence="2" type="ORF">KIW84_070614</name>
</gene>
<dbReference type="EMBL" id="JAMSHJ010000007">
    <property type="protein sequence ID" value="KAI5383275.1"/>
    <property type="molecule type" value="Genomic_DNA"/>
</dbReference>
<evidence type="ECO:0000313" key="3">
    <source>
        <dbReference type="Proteomes" id="UP001058974"/>
    </source>
</evidence>
<feature type="compositionally biased region" description="Basic and acidic residues" evidence="1">
    <location>
        <begin position="139"/>
        <end position="156"/>
    </location>
</feature>
<keyword evidence="3" id="KW-1185">Reference proteome</keyword>
<reference evidence="2 3" key="1">
    <citation type="journal article" date="2022" name="Nat. Genet.">
        <title>Improved pea reference genome and pan-genome highlight genomic features and evolutionary characteristics.</title>
        <authorList>
            <person name="Yang T."/>
            <person name="Liu R."/>
            <person name="Luo Y."/>
            <person name="Hu S."/>
            <person name="Wang D."/>
            <person name="Wang C."/>
            <person name="Pandey M.K."/>
            <person name="Ge S."/>
            <person name="Xu Q."/>
            <person name="Li N."/>
            <person name="Li G."/>
            <person name="Huang Y."/>
            <person name="Saxena R.K."/>
            <person name="Ji Y."/>
            <person name="Li M."/>
            <person name="Yan X."/>
            <person name="He Y."/>
            <person name="Liu Y."/>
            <person name="Wang X."/>
            <person name="Xiang C."/>
            <person name="Varshney R.K."/>
            <person name="Ding H."/>
            <person name="Gao S."/>
            <person name="Zong X."/>
        </authorList>
    </citation>
    <scope>NUCLEOTIDE SEQUENCE [LARGE SCALE GENOMIC DNA]</scope>
    <source>
        <strain evidence="2 3">cv. Zhongwan 6</strain>
    </source>
</reference>
<proteinExistence type="predicted"/>
<sequence length="196" mass="22118">MSSSFVVPKGASDFVSTYISEEQINPFRSGVDVSFSRDEDRVILEILLPSKRVTSPISFNTHSSYLYFYPPFIKDTGVLFPLSAFSIDILKVLNMSPFQLFLNIWGYVRVFEMVCERLDINPTTGVFFSLFATKPVKDQMEKTSTKESSERWEKIKSASSRANTPTRHPRGFTLSGHKSAKKASTLGLPEAKAQRL</sequence>
<evidence type="ECO:0000313" key="2">
    <source>
        <dbReference type="EMBL" id="KAI5383275.1"/>
    </source>
</evidence>
<dbReference type="Proteomes" id="UP001058974">
    <property type="component" value="Chromosome 7"/>
</dbReference>
<comment type="caution">
    <text evidence="2">The sequence shown here is derived from an EMBL/GenBank/DDBJ whole genome shotgun (WGS) entry which is preliminary data.</text>
</comment>
<feature type="compositionally biased region" description="Polar residues" evidence="1">
    <location>
        <begin position="157"/>
        <end position="166"/>
    </location>
</feature>
<accession>A0A9D4VIG0</accession>